<sequence length="61" mass="7460">INFQYIDPGKPMQNLYIEIFYRTYSENVLVYYIFESLDDVREISDDFVKDYNDERPHVSLE</sequence>
<protein>
    <submittedName>
        <fullName evidence="2">Transposase</fullName>
    </submittedName>
</protein>
<comment type="caution">
    <text evidence="2">The sequence shown here is derived from an EMBL/GenBank/DDBJ whole genome shotgun (WGS) entry which is preliminary data.</text>
</comment>
<organism evidence="2 3">
    <name type="scientific">Elizabethkingia argenteiflava</name>
    <dbReference type="NCBI Taxonomy" id="2681556"/>
    <lineage>
        <taxon>Bacteria</taxon>
        <taxon>Pseudomonadati</taxon>
        <taxon>Bacteroidota</taxon>
        <taxon>Flavobacteriia</taxon>
        <taxon>Flavobacteriales</taxon>
        <taxon>Weeksellaceae</taxon>
        <taxon>Elizabethkingia</taxon>
    </lineage>
</organism>
<dbReference type="EMBL" id="JAAABJ010000464">
    <property type="protein sequence ID" value="NAW50822.1"/>
    <property type="molecule type" value="Genomic_DNA"/>
</dbReference>
<dbReference type="PANTHER" id="PTHR47515:SF2">
    <property type="entry name" value="INTEGRASE CORE DOMAIN PROTEIN"/>
    <property type="match status" value="1"/>
</dbReference>
<dbReference type="Proteomes" id="UP000553459">
    <property type="component" value="Unassembled WGS sequence"/>
</dbReference>
<accession>A0A845PRJ0</accession>
<keyword evidence="3" id="KW-1185">Reference proteome</keyword>
<evidence type="ECO:0000259" key="1">
    <source>
        <dbReference type="Pfam" id="PF13683"/>
    </source>
</evidence>
<gene>
    <name evidence="2" type="ORF">GNY06_05330</name>
</gene>
<dbReference type="RefSeq" id="WP_166519123.1">
    <property type="nucleotide sequence ID" value="NZ_JAAABJ010000464.1"/>
</dbReference>
<dbReference type="InterPro" id="IPR001584">
    <property type="entry name" value="Integrase_cat-core"/>
</dbReference>
<evidence type="ECO:0000313" key="2">
    <source>
        <dbReference type="EMBL" id="NAW50822.1"/>
    </source>
</evidence>
<feature type="domain" description="Integrase catalytic" evidence="1">
    <location>
        <begin position="1"/>
        <end position="60"/>
    </location>
</feature>
<proteinExistence type="predicted"/>
<feature type="non-terminal residue" evidence="2">
    <location>
        <position position="1"/>
    </location>
</feature>
<dbReference type="Pfam" id="PF13683">
    <property type="entry name" value="rve_3"/>
    <property type="match status" value="1"/>
</dbReference>
<dbReference type="AlphaFoldDB" id="A0A845PRJ0"/>
<evidence type="ECO:0000313" key="3">
    <source>
        <dbReference type="Proteomes" id="UP000553459"/>
    </source>
</evidence>
<reference evidence="2 3" key="1">
    <citation type="submission" date="2019-11" db="EMBL/GenBank/DDBJ databases">
        <title>Characterization of Elizabethkingia argenteiflava sp. nov., isolated from inner surface of Soybean Pods.</title>
        <authorList>
            <person name="Mo S."/>
        </authorList>
    </citation>
    <scope>NUCLEOTIDE SEQUENCE [LARGE SCALE GENOMIC DNA]</scope>
    <source>
        <strain evidence="2 3">YB22</strain>
    </source>
</reference>
<name>A0A845PRJ0_9FLAO</name>
<dbReference type="InterPro" id="IPR012337">
    <property type="entry name" value="RNaseH-like_sf"/>
</dbReference>
<dbReference type="PANTHER" id="PTHR47515">
    <property type="entry name" value="LOW CALCIUM RESPONSE LOCUS PROTEIN T"/>
    <property type="match status" value="1"/>
</dbReference>
<dbReference type="GO" id="GO:0015074">
    <property type="term" value="P:DNA integration"/>
    <property type="evidence" value="ECO:0007669"/>
    <property type="project" value="InterPro"/>
</dbReference>
<dbReference type="SUPFAM" id="SSF53098">
    <property type="entry name" value="Ribonuclease H-like"/>
    <property type="match status" value="1"/>
</dbReference>